<evidence type="ECO:0000313" key="2">
    <source>
        <dbReference type="EMBL" id="MDI1492196.1"/>
    </source>
</evidence>
<evidence type="ECO:0000313" key="3">
    <source>
        <dbReference type="Proteomes" id="UP001161017"/>
    </source>
</evidence>
<name>A0AA43TUM8_9LECA</name>
<proteinExistence type="predicted"/>
<dbReference type="Gene3D" id="2.170.150.40">
    <property type="entry name" value="Domain of unknown function (DUF427)"/>
    <property type="match status" value="2"/>
</dbReference>
<dbReference type="Proteomes" id="UP001161017">
    <property type="component" value="Unassembled WGS sequence"/>
</dbReference>
<dbReference type="InterPro" id="IPR007361">
    <property type="entry name" value="DUF427"/>
</dbReference>
<accession>A0AA43TUM8</accession>
<dbReference type="InterPro" id="IPR038694">
    <property type="entry name" value="DUF427_sf"/>
</dbReference>
<dbReference type="PANTHER" id="PTHR34310">
    <property type="entry name" value="DUF427 DOMAIN PROTEIN (AFU_ORTHOLOGUE AFUA_3G02220)"/>
    <property type="match status" value="1"/>
</dbReference>
<dbReference type="EMBL" id="JAPUFD010000018">
    <property type="protein sequence ID" value="MDI1492196.1"/>
    <property type="molecule type" value="Genomic_DNA"/>
</dbReference>
<feature type="domain" description="DUF427" evidence="1">
    <location>
        <begin position="124"/>
        <end position="215"/>
    </location>
</feature>
<organism evidence="2 3">
    <name type="scientific">Ramalina farinacea</name>
    <dbReference type="NCBI Taxonomy" id="258253"/>
    <lineage>
        <taxon>Eukaryota</taxon>
        <taxon>Fungi</taxon>
        <taxon>Dikarya</taxon>
        <taxon>Ascomycota</taxon>
        <taxon>Pezizomycotina</taxon>
        <taxon>Lecanoromycetes</taxon>
        <taxon>OSLEUM clade</taxon>
        <taxon>Lecanoromycetidae</taxon>
        <taxon>Lecanorales</taxon>
        <taxon>Lecanorineae</taxon>
        <taxon>Ramalinaceae</taxon>
        <taxon>Ramalina</taxon>
    </lineage>
</organism>
<dbReference type="AlphaFoldDB" id="A0AA43TUM8"/>
<dbReference type="PANTHER" id="PTHR34310:SF9">
    <property type="entry name" value="BLR5716 PROTEIN"/>
    <property type="match status" value="1"/>
</dbReference>
<sequence length="228" mass="26577">MEETPRRVRGLFDGLYYFDTTRARYIWEHAYYPAFYIPVQDVKASSLAKIESVDKDESAFLSQLKGGSKSTDQVIWFEKGPLTGLIRFEFAALDAWFEEEQRIYGHPKDPYKRIDILPSSRKITAKVDGHIIAESSNNMFLYETMLKPRYYMPLSCAQWQYLTPSETTTICPYKGMANYYNVSIDGKEHEDLIWWYKYPTAESAAIAGHMCFYNEKVKILIDDVEEEA</sequence>
<gene>
    <name evidence="2" type="ORF">OHK93_003408</name>
</gene>
<reference evidence="2" key="1">
    <citation type="journal article" date="2023" name="Genome Biol. Evol.">
        <title>First Whole Genome Sequence and Flow Cytometry Genome Size Data for the Lichen-Forming Fungus Ramalina farinacea (Ascomycota).</title>
        <authorList>
            <person name="Llewellyn T."/>
            <person name="Mian S."/>
            <person name="Hill R."/>
            <person name="Leitch I.J."/>
            <person name="Gaya E."/>
        </authorList>
    </citation>
    <scope>NUCLEOTIDE SEQUENCE</scope>
    <source>
        <strain evidence="2">LIQ254RAFAR</strain>
    </source>
</reference>
<protein>
    <recommendedName>
        <fullName evidence="1">DUF427 domain-containing protein</fullName>
    </recommendedName>
</protein>
<comment type="caution">
    <text evidence="2">The sequence shown here is derived from an EMBL/GenBank/DDBJ whole genome shotgun (WGS) entry which is preliminary data.</text>
</comment>
<evidence type="ECO:0000259" key="1">
    <source>
        <dbReference type="Pfam" id="PF04248"/>
    </source>
</evidence>
<keyword evidence="3" id="KW-1185">Reference proteome</keyword>
<dbReference type="Pfam" id="PF04248">
    <property type="entry name" value="NTP_transf_9"/>
    <property type="match status" value="1"/>
</dbReference>